<keyword evidence="5" id="KW-0802">TPR repeat</keyword>
<gene>
    <name evidence="10" type="ORF">FHS09_004228</name>
</gene>
<dbReference type="Pfam" id="PF13424">
    <property type="entry name" value="TPR_12"/>
    <property type="match status" value="3"/>
</dbReference>
<keyword evidence="8" id="KW-0472">Membrane</keyword>
<evidence type="ECO:0000256" key="3">
    <source>
        <dbReference type="ARBA" id="ARBA00022777"/>
    </source>
</evidence>
<keyword evidence="8" id="KW-1133">Transmembrane helix</keyword>
<dbReference type="Gene3D" id="1.25.40.10">
    <property type="entry name" value="Tetratricopeptide repeat domain"/>
    <property type="match status" value="3"/>
</dbReference>
<dbReference type="PANTHER" id="PTHR43289">
    <property type="entry name" value="MITOGEN-ACTIVATED PROTEIN KINASE KINASE KINASE 20-RELATED"/>
    <property type="match status" value="1"/>
</dbReference>
<dbReference type="AlphaFoldDB" id="A0A7W4ZCH1"/>
<dbReference type="GO" id="GO:0005524">
    <property type="term" value="F:ATP binding"/>
    <property type="evidence" value="ECO:0007669"/>
    <property type="project" value="UniProtKB-UniRule"/>
</dbReference>
<evidence type="ECO:0000259" key="9">
    <source>
        <dbReference type="PROSITE" id="PS50011"/>
    </source>
</evidence>
<sequence length="942" mass="104986">MSIEFDREKWKLVEAILDAVLDLPEVERISYIRNRCQDDGELAAQVETLLLAAESPNFLDRNAMHLAGAHRPYEAAVDSAPGAKFAHLQIGPYELREEIGRGGMGAVYRAERTKGDFTQQVAIKVLSDKPGQDIAQERFYQERRLLASLEHSNIARLYDGGVSEEGLAYFIMELVDGQHIDKYCQEKNLGVRSRLRLILQVANTLSFAHKNLIVHRDIKPSNILVTTSGDIKLLDFGIAKLLDEPDRMNLTRTGDRLLTPGYATPEQLQNNNVTVATDIYQLGLVTYELLTDQKPYEQKSGSLVDLVNAICHSEPPPPSEVLAGPPGTRGNPTGTNFGDLSPEQRKRRRKALSGDLDAIVIKMLQSRPEQRYSSMEALARDINAYFRNRPVQARIQTSSYRMAKFFRQHWQAVSIAGFFLVFVVGYAGTVTWQAKRIERALQQSEIERSKAEQVSTVLANVFKAADPNVAGLDDISAKQLLDDNYRRILLDLETVPGIQSHLLTVLGEIYISQGSWRLASDALETSLQKRKQGQVYDPAGMANTLSHLAFAYTYEGKYSKAEAYFKESLILYSTLTQTDERQRRYQVQALAAYGQLLRLQGELDSARRHIDQAIELAWPIDQGHSEELATALNNLASIQHAQGDFAAARANIEQAIAIQKVVLGETHSFYTVSLSNGAVVLTDMEYYAEARKMAEEALQLQVELLGERHFYVANTLRSLAILNYYAGNLPAAERLIAEDLALRTGLQQLSNMSGAASLLWQGVILQDAGKFSEARASFDRMLRTFQSLTDNGETLGRGISQLAKLSYLQGDHQEALALFREALQQMPRTAKHAADTQMGYALTLLELNRYDEAEIAVREALAVHRRFFPETHNKVVEAKVLLGIALSRQNGNSQGRALLNESLPILRGYATSQFGSRQKLLALAQAGPGRPVSTTLNKPRPN</sequence>
<name>A0A7W4ZCH1_9GAMM</name>
<evidence type="ECO:0000313" key="10">
    <source>
        <dbReference type="EMBL" id="MBB3063370.1"/>
    </source>
</evidence>
<keyword evidence="3 10" id="KW-0418">Kinase</keyword>
<dbReference type="Gene3D" id="3.30.200.20">
    <property type="entry name" value="Phosphorylase Kinase, domain 1"/>
    <property type="match status" value="1"/>
</dbReference>
<feature type="transmembrane region" description="Helical" evidence="8">
    <location>
        <begin position="410"/>
        <end position="432"/>
    </location>
</feature>
<keyword evidence="8" id="KW-0812">Transmembrane</keyword>
<dbReference type="GO" id="GO:0004674">
    <property type="term" value="F:protein serine/threonine kinase activity"/>
    <property type="evidence" value="ECO:0007669"/>
    <property type="project" value="UniProtKB-EC"/>
</dbReference>
<dbReference type="CDD" id="cd14014">
    <property type="entry name" value="STKc_PknB_like"/>
    <property type="match status" value="1"/>
</dbReference>
<proteinExistence type="predicted"/>
<dbReference type="SMART" id="SM00220">
    <property type="entry name" value="S_TKc"/>
    <property type="match status" value="1"/>
</dbReference>
<dbReference type="InterPro" id="IPR011990">
    <property type="entry name" value="TPR-like_helical_dom_sf"/>
</dbReference>
<dbReference type="SUPFAM" id="SSF48452">
    <property type="entry name" value="TPR-like"/>
    <property type="match status" value="2"/>
</dbReference>
<organism evidence="10 11">
    <name type="scientific">Microbulbifer rhizosphaerae</name>
    <dbReference type="NCBI Taxonomy" id="1562603"/>
    <lineage>
        <taxon>Bacteria</taxon>
        <taxon>Pseudomonadati</taxon>
        <taxon>Pseudomonadota</taxon>
        <taxon>Gammaproteobacteria</taxon>
        <taxon>Cellvibrionales</taxon>
        <taxon>Microbulbiferaceae</taxon>
        <taxon>Microbulbifer</taxon>
    </lineage>
</organism>
<protein>
    <submittedName>
        <fullName evidence="10">Serine/threonine-protein kinase</fullName>
        <ecNumber evidence="10">2.7.11.1</ecNumber>
    </submittedName>
</protein>
<dbReference type="EMBL" id="JACHWZ010000029">
    <property type="protein sequence ID" value="MBB3063370.1"/>
    <property type="molecule type" value="Genomic_DNA"/>
</dbReference>
<dbReference type="Gene3D" id="1.10.510.10">
    <property type="entry name" value="Transferase(Phosphotransferase) domain 1"/>
    <property type="match status" value="1"/>
</dbReference>
<dbReference type="Pfam" id="PF00069">
    <property type="entry name" value="Pkinase"/>
    <property type="match status" value="1"/>
</dbReference>
<dbReference type="EC" id="2.7.11.1" evidence="10"/>
<feature type="compositionally biased region" description="Low complexity" evidence="7">
    <location>
        <begin position="324"/>
        <end position="338"/>
    </location>
</feature>
<dbReference type="SMART" id="SM00028">
    <property type="entry name" value="TPR"/>
    <property type="match status" value="8"/>
</dbReference>
<comment type="caution">
    <text evidence="10">The sequence shown here is derived from an EMBL/GenBank/DDBJ whole genome shotgun (WGS) entry which is preliminary data.</text>
</comment>
<evidence type="ECO:0000256" key="7">
    <source>
        <dbReference type="SAM" id="MobiDB-lite"/>
    </source>
</evidence>
<dbReference type="Proteomes" id="UP000535937">
    <property type="component" value="Unassembled WGS sequence"/>
</dbReference>
<dbReference type="SUPFAM" id="SSF56112">
    <property type="entry name" value="Protein kinase-like (PK-like)"/>
    <property type="match status" value="1"/>
</dbReference>
<dbReference type="InterPro" id="IPR019734">
    <property type="entry name" value="TPR_rpt"/>
</dbReference>
<evidence type="ECO:0000256" key="6">
    <source>
        <dbReference type="PROSITE-ProRule" id="PRU10141"/>
    </source>
</evidence>
<evidence type="ECO:0000256" key="5">
    <source>
        <dbReference type="PROSITE-ProRule" id="PRU00339"/>
    </source>
</evidence>
<feature type="region of interest" description="Disordered" evidence="7">
    <location>
        <begin position="314"/>
        <end position="345"/>
    </location>
</feature>
<accession>A0A7W4ZCH1</accession>
<keyword evidence="2 6" id="KW-0547">Nucleotide-binding</keyword>
<dbReference type="PROSITE" id="PS00108">
    <property type="entry name" value="PROTEIN_KINASE_ST"/>
    <property type="match status" value="1"/>
</dbReference>
<dbReference type="InterPro" id="IPR011009">
    <property type="entry name" value="Kinase-like_dom_sf"/>
</dbReference>
<evidence type="ECO:0000256" key="1">
    <source>
        <dbReference type="ARBA" id="ARBA00022679"/>
    </source>
</evidence>
<dbReference type="Pfam" id="PF13374">
    <property type="entry name" value="TPR_10"/>
    <property type="match status" value="1"/>
</dbReference>
<dbReference type="InterPro" id="IPR008271">
    <property type="entry name" value="Ser/Thr_kinase_AS"/>
</dbReference>
<dbReference type="PROSITE" id="PS00107">
    <property type="entry name" value="PROTEIN_KINASE_ATP"/>
    <property type="match status" value="1"/>
</dbReference>
<feature type="repeat" description="TPR" evidence="5">
    <location>
        <begin position="796"/>
        <end position="829"/>
    </location>
</feature>
<dbReference type="PROSITE" id="PS50011">
    <property type="entry name" value="PROTEIN_KINASE_DOM"/>
    <property type="match status" value="1"/>
</dbReference>
<dbReference type="PANTHER" id="PTHR43289:SF34">
    <property type="entry name" value="SERINE_THREONINE-PROTEIN KINASE YBDM-RELATED"/>
    <property type="match status" value="1"/>
</dbReference>
<feature type="domain" description="Protein kinase" evidence="9">
    <location>
        <begin position="93"/>
        <end position="386"/>
    </location>
</feature>
<dbReference type="InterPro" id="IPR000719">
    <property type="entry name" value="Prot_kinase_dom"/>
</dbReference>
<feature type="binding site" evidence="6">
    <location>
        <position position="124"/>
    </location>
    <ligand>
        <name>ATP</name>
        <dbReference type="ChEBI" id="CHEBI:30616"/>
    </ligand>
</feature>
<reference evidence="10 11" key="1">
    <citation type="submission" date="2020-08" db="EMBL/GenBank/DDBJ databases">
        <title>Genomic Encyclopedia of Type Strains, Phase III (KMG-III): the genomes of soil and plant-associated and newly described type strains.</title>
        <authorList>
            <person name="Whitman W."/>
        </authorList>
    </citation>
    <scope>NUCLEOTIDE SEQUENCE [LARGE SCALE GENOMIC DNA]</scope>
    <source>
        <strain evidence="10 11">CECT 8799</strain>
    </source>
</reference>
<keyword evidence="1 10" id="KW-0808">Transferase</keyword>
<keyword evidence="4 6" id="KW-0067">ATP-binding</keyword>
<evidence type="ECO:0000256" key="2">
    <source>
        <dbReference type="ARBA" id="ARBA00022741"/>
    </source>
</evidence>
<dbReference type="RefSeq" id="WP_183463482.1">
    <property type="nucleotide sequence ID" value="NZ_JACHWZ010000029.1"/>
</dbReference>
<keyword evidence="11" id="KW-1185">Reference proteome</keyword>
<evidence type="ECO:0000256" key="4">
    <source>
        <dbReference type="ARBA" id="ARBA00022840"/>
    </source>
</evidence>
<dbReference type="InterPro" id="IPR017441">
    <property type="entry name" value="Protein_kinase_ATP_BS"/>
</dbReference>
<evidence type="ECO:0000256" key="8">
    <source>
        <dbReference type="SAM" id="Phobius"/>
    </source>
</evidence>
<evidence type="ECO:0000313" key="11">
    <source>
        <dbReference type="Proteomes" id="UP000535937"/>
    </source>
</evidence>
<dbReference type="PROSITE" id="PS50005">
    <property type="entry name" value="TPR"/>
    <property type="match status" value="1"/>
</dbReference>